<dbReference type="GO" id="GO:0008270">
    <property type="term" value="F:zinc ion binding"/>
    <property type="evidence" value="ECO:0007669"/>
    <property type="project" value="InterPro"/>
</dbReference>
<evidence type="ECO:0000259" key="2">
    <source>
        <dbReference type="PROSITE" id="PS00028"/>
    </source>
</evidence>
<dbReference type="InterPro" id="IPR052644">
    <property type="entry name" value="ZMAT3"/>
</dbReference>
<sequence>MMSDARISVDYDTGLRQAIQEIFIKRIVPGNFYILIHKHDPNVLTNSDIDRIRLNLDKQISQENNMDILNVMTKYKGWFECLLKVVGDPCLKQNDLVEVFQKLKNEFDDKWNLRKRNLRTAELNVFDIQNDEGDLAIDGGPRKASNIVTNNRSTLEHLSLNNNDDLWYFENGKGRCNVCDVELTSEQLRTQHLAGQKHKKKAGQWSNKILTHEPKCLDENRNDVESDFVLPIKGEQDVGAVAGAVAGAAAVGEPNVPSNNTNNITNTLEHLSLNNNDGQWSFENGKGRCNVCEIELTSLEHKIQHLAGQKHSKKAGQWSNQLISQSDVCRTPKEKGTPSDERSSTTQSTFQDLQKNQSFCEICRLALTSPEHAGQHYAGKNHNKRVEQEKQKNTVVPQITSDGQLGGVFGHQENGNVPGGSLSSMMSPFDLDRNGLGRCRVCDVAFTSPRNADDHLKGKSHAKKMKAWDSHKPL</sequence>
<proteinExistence type="predicted"/>
<name>A0AAV2IMP8_LYMST</name>
<dbReference type="SMART" id="SM00451">
    <property type="entry name" value="ZnF_U1"/>
    <property type="match status" value="4"/>
</dbReference>
<dbReference type="Proteomes" id="UP001497497">
    <property type="component" value="Unassembled WGS sequence"/>
</dbReference>
<feature type="compositionally biased region" description="Basic and acidic residues" evidence="1">
    <location>
        <begin position="330"/>
        <end position="343"/>
    </location>
</feature>
<reference evidence="3 4" key="1">
    <citation type="submission" date="2024-04" db="EMBL/GenBank/DDBJ databases">
        <authorList>
            <consortium name="Genoscope - CEA"/>
            <person name="William W."/>
        </authorList>
    </citation>
    <scope>NUCLEOTIDE SEQUENCE [LARGE SCALE GENOMIC DNA]</scope>
</reference>
<dbReference type="PANTHER" id="PTHR46786:SF1">
    <property type="entry name" value="ZINC FINGER MATRIN-TYPE PROTEIN 3"/>
    <property type="match status" value="1"/>
</dbReference>
<feature type="compositionally biased region" description="Polar residues" evidence="1">
    <location>
        <begin position="317"/>
        <end position="328"/>
    </location>
</feature>
<feature type="region of interest" description="Disordered" evidence="1">
    <location>
        <begin position="453"/>
        <end position="474"/>
    </location>
</feature>
<dbReference type="SMART" id="SM00355">
    <property type="entry name" value="ZnF_C2H2"/>
    <property type="match status" value="4"/>
</dbReference>
<comment type="caution">
    <text evidence="3">The sequence shown here is derived from an EMBL/GenBank/DDBJ whole genome shotgun (WGS) entry which is preliminary data.</text>
</comment>
<dbReference type="GO" id="GO:0003676">
    <property type="term" value="F:nucleic acid binding"/>
    <property type="evidence" value="ECO:0007669"/>
    <property type="project" value="InterPro"/>
</dbReference>
<dbReference type="InterPro" id="IPR013087">
    <property type="entry name" value="Znf_C2H2_type"/>
</dbReference>
<accession>A0AAV2IMP8</accession>
<evidence type="ECO:0000256" key="1">
    <source>
        <dbReference type="SAM" id="MobiDB-lite"/>
    </source>
</evidence>
<dbReference type="PROSITE" id="PS00028">
    <property type="entry name" value="ZINC_FINGER_C2H2_1"/>
    <property type="match status" value="1"/>
</dbReference>
<dbReference type="AlphaFoldDB" id="A0AAV2IMP8"/>
<gene>
    <name evidence="3" type="ORF">GSLYS_00021749001</name>
</gene>
<keyword evidence="4" id="KW-1185">Reference proteome</keyword>
<evidence type="ECO:0000313" key="3">
    <source>
        <dbReference type="EMBL" id="CAL1548432.1"/>
    </source>
</evidence>
<dbReference type="SUPFAM" id="SSF57667">
    <property type="entry name" value="beta-beta-alpha zinc fingers"/>
    <property type="match status" value="4"/>
</dbReference>
<feature type="region of interest" description="Disordered" evidence="1">
    <location>
        <begin position="309"/>
        <end position="350"/>
    </location>
</feature>
<dbReference type="Pfam" id="PF12874">
    <property type="entry name" value="zf-met"/>
    <property type="match status" value="4"/>
</dbReference>
<organism evidence="3 4">
    <name type="scientific">Lymnaea stagnalis</name>
    <name type="common">Great pond snail</name>
    <name type="synonym">Helix stagnalis</name>
    <dbReference type="NCBI Taxonomy" id="6523"/>
    <lineage>
        <taxon>Eukaryota</taxon>
        <taxon>Metazoa</taxon>
        <taxon>Spiralia</taxon>
        <taxon>Lophotrochozoa</taxon>
        <taxon>Mollusca</taxon>
        <taxon>Gastropoda</taxon>
        <taxon>Heterobranchia</taxon>
        <taxon>Euthyneura</taxon>
        <taxon>Panpulmonata</taxon>
        <taxon>Hygrophila</taxon>
        <taxon>Lymnaeoidea</taxon>
        <taxon>Lymnaeidae</taxon>
        <taxon>Lymnaea</taxon>
    </lineage>
</organism>
<protein>
    <recommendedName>
        <fullName evidence="2">C2H2-type domain-containing protein</fullName>
    </recommendedName>
</protein>
<dbReference type="InterPro" id="IPR003604">
    <property type="entry name" value="Matrin/U1-like-C_Znf_C2H2"/>
</dbReference>
<dbReference type="EMBL" id="CAXITT010001349">
    <property type="protein sequence ID" value="CAL1548432.1"/>
    <property type="molecule type" value="Genomic_DNA"/>
</dbReference>
<dbReference type="Gene3D" id="3.30.160.60">
    <property type="entry name" value="Classic Zinc Finger"/>
    <property type="match status" value="4"/>
</dbReference>
<dbReference type="PANTHER" id="PTHR46786">
    <property type="entry name" value="ZINC FINGER MATRIN-TYPE PROTEIN 3"/>
    <property type="match status" value="1"/>
</dbReference>
<feature type="domain" description="C2H2-type" evidence="2">
    <location>
        <begin position="439"/>
        <end position="461"/>
    </location>
</feature>
<evidence type="ECO:0000313" key="4">
    <source>
        <dbReference type="Proteomes" id="UP001497497"/>
    </source>
</evidence>
<dbReference type="InterPro" id="IPR036236">
    <property type="entry name" value="Znf_C2H2_sf"/>
</dbReference>